<name>A0ABQ8N7Y5_PYRGI</name>
<evidence type="ECO:0000313" key="3">
    <source>
        <dbReference type="Proteomes" id="UP001059893"/>
    </source>
</evidence>
<sequence length="189" mass="21044">MPNRKRKYGAADTSTRSAAAPTKYDLENSESIRDRAKPYLLAVAQMPLDVLDTTWSVGRNRSLDPAHVRVSKETFAKTGVERRSHQHRLQILCSADQVRRTAARQAGPDKDGILSFINCADINDDVEVMAGQYRIRALQEIVAESNAPAGQSWWTCEFYDKGEKIIPPAGDARPPAVKSEARRLVTPRP</sequence>
<keyword evidence="3" id="KW-1185">Reference proteome</keyword>
<dbReference type="Proteomes" id="UP001059893">
    <property type="component" value="Unassembled WGS sequence"/>
</dbReference>
<gene>
    <name evidence="2" type="ORF">MCOR33_010614</name>
</gene>
<feature type="region of interest" description="Disordered" evidence="1">
    <location>
        <begin position="1"/>
        <end position="22"/>
    </location>
</feature>
<comment type="caution">
    <text evidence="2">The sequence shown here is derived from an EMBL/GenBank/DDBJ whole genome shotgun (WGS) entry which is preliminary data.</text>
</comment>
<dbReference type="EMBL" id="JABSND010000366">
    <property type="protein sequence ID" value="KAI6291454.1"/>
    <property type="molecule type" value="Genomic_DNA"/>
</dbReference>
<evidence type="ECO:0000256" key="1">
    <source>
        <dbReference type="SAM" id="MobiDB-lite"/>
    </source>
</evidence>
<reference evidence="2" key="1">
    <citation type="submission" date="2021-01" db="EMBL/GenBank/DDBJ databases">
        <title>Deciphering the adaptive evolutionary patterns associated with biogeogrpahic diversity in the finger millet blast pathogen Magnaporthe oryzae in Eastern Africa.</title>
        <authorList>
            <person name="Onyema G."/>
            <person name="Shittu T.A."/>
            <person name="Dodsworth S."/>
            <person name="Devilliers S."/>
            <person name="Muthumeenakshi S."/>
            <person name="Sreenivasaprasad S."/>
        </authorList>
    </citation>
    <scope>NUCLEOTIDE SEQUENCE</scope>
    <source>
        <strain evidence="2">D15/s37</strain>
    </source>
</reference>
<proteinExistence type="predicted"/>
<feature type="region of interest" description="Disordered" evidence="1">
    <location>
        <begin position="167"/>
        <end position="189"/>
    </location>
</feature>
<accession>A0ABQ8N7Y5</accession>
<evidence type="ECO:0000313" key="2">
    <source>
        <dbReference type="EMBL" id="KAI6291454.1"/>
    </source>
</evidence>
<protein>
    <submittedName>
        <fullName evidence="2">Uncharacterized protein</fullName>
    </submittedName>
</protein>
<organism evidence="2 3">
    <name type="scientific">Pyricularia grisea</name>
    <name type="common">Crabgrass-specific blast fungus</name>
    <name type="synonym">Magnaporthe grisea</name>
    <dbReference type="NCBI Taxonomy" id="148305"/>
    <lineage>
        <taxon>Eukaryota</taxon>
        <taxon>Fungi</taxon>
        <taxon>Dikarya</taxon>
        <taxon>Ascomycota</taxon>
        <taxon>Pezizomycotina</taxon>
        <taxon>Sordariomycetes</taxon>
        <taxon>Sordariomycetidae</taxon>
        <taxon>Magnaporthales</taxon>
        <taxon>Pyriculariaceae</taxon>
        <taxon>Pyricularia</taxon>
    </lineage>
</organism>